<accession>A0A4R9BXK0</accession>
<dbReference type="PANTHER" id="PTHR33154">
    <property type="entry name" value="TRANSCRIPTIONAL REGULATOR, ARSR FAMILY"/>
    <property type="match status" value="1"/>
</dbReference>
<evidence type="ECO:0000256" key="3">
    <source>
        <dbReference type="ARBA" id="ARBA00023163"/>
    </source>
</evidence>
<gene>
    <name evidence="5" type="ORF">E3T61_08880</name>
</gene>
<dbReference type="PANTHER" id="PTHR33154:SF33">
    <property type="entry name" value="TRANSCRIPTIONAL REPRESSOR SDPR"/>
    <property type="match status" value="1"/>
</dbReference>
<dbReference type="Proteomes" id="UP000298468">
    <property type="component" value="Unassembled WGS sequence"/>
</dbReference>
<organism evidence="5 6">
    <name type="scientific">Cryobacterium lactosi</name>
    <dbReference type="NCBI Taxonomy" id="1259202"/>
    <lineage>
        <taxon>Bacteria</taxon>
        <taxon>Bacillati</taxon>
        <taxon>Actinomycetota</taxon>
        <taxon>Actinomycetes</taxon>
        <taxon>Micrococcales</taxon>
        <taxon>Microbacteriaceae</taxon>
        <taxon>Cryobacterium</taxon>
    </lineage>
</organism>
<keyword evidence="6" id="KW-1185">Reference proteome</keyword>
<evidence type="ECO:0000259" key="4">
    <source>
        <dbReference type="SMART" id="SM00418"/>
    </source>
</evidence>
<feature type="domain" description="HTH arsR-type" evidence="4">
    <location>
        <begin position="21"/>
        <end position="102"/>
    </location>
</feature>
<reference evidence="5 6" key="1">
    <citation type="submission" date="2019-03" db="EMBL/GenBank/DDBJ databases">
        <title>Genomics of glacier-inhabiting Cryobacterium strains.</title>
        <authorList>
            <person name="Liu Q."/>
            <person name="Xin Y.-H."/>
        </authorList>
    </citation>
    <scope>NUCLEOTIDE SEQUENCE [LARGE SCALE GENOMIC DNA]</scope>
    <source>
        <strain evidence="5 6">Sr59</strain>
    </source>
</reference>
<dbReference type="EMBL" id="SOHM01000017">
    <property type="protein sequence ID" value="TFD91566.1"/>
    <property type="molecule type" value="Genomic_DNA"/>
</dbReference>
<dbReference type="GO" id="GO:0003677">
    <property type="term" value="F:DNA binding"/>
    <property type="evidence" value="ECO:0007669"/>
    <property type="project" value="UniProtKB-KW"/>
</dbReference>
<keyword evidence="3" id="KW-0804">Transcription</keyword>
<proteinExistence type="predicted"/>
<evidence type="ECO:0000313" key="5">
    <source>
        <dbReference type="EMBL" id="TFD91566.1"/>
    </source>
</evidence>
<sequence length="107" mass="11667">MPRYASPEEPLPPSAERATVVFGANPLRGAIIRLLALNPEGMTSGAIQRELNTTYQTVFRHLQEMESTGIVTSDAGEKRQGQRVIYALDSSALRTALQGYEAYLLGS</sequence>
<dbReference type="InterPro" id="IPR036390">
    <property type="entry name" value="WH_DNA-bd_sf"/>
</dbReference>
<dbReference type="InterPro" id="IPR001845">
    <property type="entry name" value="HTH_ArsR_DNA-bd_dom"/>
</dbReference>
<keyword evidence="1" id="KW-0805">Transcription regulation</keyword>
<dbReference type="CDD" id="cd00090">
    <property type="entry name" value="HTH_ARSR"/>
    <property type="match status" value="1"/>
</dbReference>
<evidence type="ECO:0000313" key="6">
    <source>
        <dbReference type="Proteomes" id="UP000298468"/>
    </source>
</evidence>
<dbReference type="RefSeq" id="WP_134640502.1">
    <property type="nucleotide sequence ID" value="NZ_SOHM01000017.1"/>
</dbReference>
<dbReference type="SMART" id="SM00418">
    <property type="entry name" value="HTH_ARSR"/>
    <property type="match status" value="1"/>
</dbReference>
<dbReference type="OrthoDB" id="4951732at2"/>
<dbReference type="AlphaFoldDB" id="A0A4R9BXK0"/>
<dbReference type="InterPro" id="IPR051081">
    <property type="entry name" value="HTH_MetalResp_TranReg"/>
</dbReference>
<dbReference type="GO" id="GO:0003700">
    <property type="term" value="F:DNA-binding transcription factor activity"/>
    <property type="evidence" value="ECO:0007669"/>
    <property type="project" value="InterPro"/>
</dbReference>
<dbReference type="InterPro" id="IPR036388">
    <property type="entry name" value="WH-like_DNA-bd_sf"/>
</dbReference>
<dbReference type="Pfam" id="PF12840">
    <property type="entry name" value="HTH_20"/>
    <property type="match status" value="1"/>
</dbReference>
<evidence type="ECO:0000256" key="1">
    <source>
        <dbReference type="ARBA" id="ARBA00023015"/>
    </source>
</evidence>
<dbReference type="InterPro" id="IPR011991">
    <property type="entry name" value="ArsR-like_HTH"/>
</dbReference>
<evidence type="ECO:0000256" key="2">
    <source>
        <dbReference type="ARBA" id="ARBA00023125"/>
    </source>
</evidence>
<name>A0A4R9BXK0_9MICO</name>
<comment type="caution">
    <text evidence="5">The sequence shown here is derived from an EMBL/GenBank/DDBJ whole genome shotgun (WGS) entry which is preliminary data.</text>
</comment>
<protein>
    <submittedName>
        <fullName evidence="5">ArsR family transcriptional regulator</fullName>
    </submittedName>
</protein>
<dbReference type="Gene3D" id="1.10.10.10">
    <property type="entry name" value="Winged helix-like DNA-binding domain superfamily/Winged helix DNA-binding domain"/>
    <property type="match status" value="1"/>
</dbReference>
<keyword evidence="2" id="KW-0238">DNA-binding</keyword>
<dbReference type="SUPFAM" id="SSF46785">
    <property type="entry name" value="Winged helix' DNA-binding domain"/>
    <property type="match status" value="1"/>
</dbReference>